<feature type="transmembrane region" description="Helical" evidence="1">
    <location>
        <begin position="69"/>
        <end position="88"/>
    </location>
</feature>
<dbReference type="EMBL" id="MN740173">
    <property type="protein sequence ID" value="QHT91982.1"/>
    <property type="molecule type" value="Genomic_DNA"/>
</dbReference>
<accession>A0A6C0IGB3</accession>
<organism evidence="2">
    <name type="scientific">viral metagenome</name>
    <dbReference type="NCBI Taxonomy" id="1070528"/>
    <lineage>
        <taxon>unclassified sequences</taxon>
        <taxon>metagenomes</taxon>
        <taxon>organismal metagenomes</taxon>
    </lineage>
</organism>
<name>A0A6C0IGB3_9ZZZZ</name>
<sequence>MFSKIRNNFKPLSNYSIFSEYIIKTNHNYNNSIKKDCENYVFKKNMRELINKNNDSSIIKCCNDSTSGFTLFTITTFSIGLYTFLYFYRCKK</sequence>
<keyword evidence="1" id="KW-0472">Membrane</keyword>
<evidence type="ECO:0000313" key="2">
    <source>
        <dbReference type="EMBL" id="QHT91982.1"/>
    </source>
</evidence>
<keyword evidence="1" id="KW-1133">Transmembrane helix</keyword>
<evidence type="ECO:0000256" key="1">
    <source>
        <dbReference type="SAM" id="Phobius"/>
    </source>
</evidence>
<proteinExistence type="predicted"/>
<dbReference type="AlphaFoldDB" id="A0A6C0IGB3"/>
<reference evidence="2" key="1">
    <citation type="journal article" date="2020" name="Nature">
        <title>Giant virus diversity and host interactions through global metagenomics.</title>
        <authorList>
            <person name="Schulz F."/>
            <person name="Roux S."/>
            <person name="Paez-Espino D."/>
            <person name="Jungbluth S."/>
            <person name="Walsh D.A."/>
            <person name="Denef V.J."/>
            <person name="McMahon K.D."/>
            <person name="Konstantinidis K.T."/>
            <person name="Eloe-Fadrosh E.A."/>
            <person name="Kyrpides N.C."/>
            <person name="Woyke T."/>
        </authorList>
    </citation>
    <scope>NUCLEOTIDE SEQUENCE</scope>
    <source>
        <strain evidence="2">GVMAG-M-3300023184-86</strain>
    </source>
</reference>
<protein>
    <submittedName>
        <fullName evidence="2">Uncharacterized protein</fullName>
    </submittedName>
</protein>
<keyword evidence="1" id="KW-0812">Transmembrane</keyword>